<dbReference type="GO" id="GO:0005634">
    <property type="term" value="C:nucleus"/>
    <property type="evidence" value="ECO:0007669"/>
    <property type="project" value="UniProtKB-SubCell"/>
</dbReference>
<proteinExistence type="inferred from homology"/>
<accession>A0A4Y7TY16</accession>
<dbReference type="InterPro" id="IPR041112">
    <property type="entry name" value="Nuf2_DHR10-like"/>
</dbReference>
<evidence type="ECO:0000256" key="8">
    <source>
        <dbReference type="ARBA" id="ARBA00023054"/>
    </source>
</evidence>
<evidence type="ECO:0000256" key="3">
    <source>
        <dbReference type="ARBA" id="ARBA00005498"/>
    </source>
</evidence>
<dbReference type="Pfam" id="PF18595">
    <property type="entry name" value="Nuf2_DHR10-like"/>
    <property type="match status" value="1"/>
</dbReference>
<dbReference type="GO" id="GO:0044877">
    <property type="term" value="F:protein-containing complex binding"/>
    <property type="evidence" value="ECO:0007669"/>
    <property type="project" value="TreeGrafter"/>
</dbReference>
<dbReference type="GO" id="GO:0051301">
    <property type="term" value="P:cell division"/>
    <property type="evidence" value="ECO:0007669"/>
    <property type="project" value="UniProtKB-KW"/>
</dbReference>
<keyword evidence="8 12" id="KW-0175">Coiled coil</keyword>
<name>A0A4Y7TY16_COPMI</name>
<keyword evidence="9" id="KW-0539">Nucleus</keyword>
<evidence type="ECO:0000259" key="13">
    <source>
        <dbReference type="Pfam" id="PF03800"/>
    </source>
</evidence>
<keyword evidence="6" id="KW-0498">Mitosis</keyword>
<dbReference type="GO" id="GO:0031262">
    <property type="term" value="C:Ndc80 complex"/>
    <property type="evidence" value="ECO:0007669"/>
    <property type="project" value="InterPro"/>
</dbReference>
<comment type="caution">
    <text evidence="15">The sequence shown here is derived from an EMBL/GenBank/DDBJ whole genome shotgun (WGS) entry which is preliminary data.</text>
</comment>
<dbReference type="PANTHER" id="PTHR21650:SF2">
    <property type="entry name" value="KINETOCHORE PROTEIN NUF2"/>
    <property type="match status" value="1"/>
</dbReference>
<evidence type="ECO:0000313" key="16">
    <source>
        <dbReference type="Proteomes" id="UP000298030"/>
    </source>
</evidence>
<keyword evidence="16" id="KW-1185">Reference proteome</keyword>
<dbReference type="GO" id="GO:0051315">
    <property type="term" value="P:attachment of mitotic spindle microtubules to kinetochore"/>
    <property type="evidence" value="ECO:0007669"/>
    <property type="project" value="TreeGrafter"/>
</dbReference>
<keyword evidence="10" id="KW-0131">Cell cycle</keyword>
<feature type="coiled-coil region" evidence="12">
    <location>
        <begin position="206"/>
        <end position="240"/>
    </location>
</feature>
<evidence type="ECO:0000256" key="6">
    <source>
        <dbReference type="ARBA" id="ARBA00022776"/>
    </source>
</evidence>
<feature type="domain" description="Kinetochore protein Nuf2 N-terminal" evidence="13">
    <location>
        <begin position="5"/>
        <end position="140"/>
    </location>
</feature>
<evidence type="ECO:0000256" key="1">
    <source>
        <dbReference type="ARBA" id="ARBA00004123"/>
    </source>
</evidence>
<dbReference type="Pfam" id="PF03800">
    <property type="entry name" value="Nuf2"/>
    <property type="match status" value="1"/>
</dbReference>
<dbReference type="STRING" id="71717.A0A4Y7TY16"/>
<evidence type="ECO:0000256" key="5">
    <source>
        <dbReference type="ARBA" id="ARBA00022618"/>
    </source>
</evidence>
<evidence type="ECO:0000256" key="9">
    <source>
        <dbReference type="ARBA" id="ARBA00023242"/>
    </source>
</evidence>
<keyword evidence="7" id="KW-0995">Kinetochore</keyword>
<sequence>MAKGIFPRMDISEIINALTGWGFPVTQQQLIHPTSEFVESVYFACLQQVTELNQESLREPVQSALDAAQLDDRELFNSALAANLMLYHITRLARAARIDDFNAKDLYQPERDRTLVILSAFINFVKFTEQYCEQFVKDLRQRSSALLVERDQLLQQVEDVEEAIDKLKAKIADEEPKRLQLKEENDALRAKMLATKDFQMTAAQEVERLKIAKNALIKRREALNGELESLQEAISRTNSRIVQSPDRIKKTITTLSHTTQEDKKMVALNEAKARDLNIKITALLNIEKDVRSCVEQLQTIEREVKSLQQSQKELAEVKDHLDDKKIERNELKMKQERVQKQLANALDKLERAQKHAEDKKVASQRTIERLQREYDEMVLERQDNDRQVEELRREANDVEEKLAEHLRSSEQELQELLAEYWNLRHETDVFMETLANKLNMRVTTE</sequence>
<evidence type="ECO:0000256" key="7">
    <source>
        <dbReference type="ARBA" id="ARBA00022838"/>
    </source>
</evidence>
<feature type="coiled-coil region" evidence="12">
    <location>
        <begin position="136"/>
        <end position="177"/>
    </location>
</feature>
<keyword evidence="4" id="KW-0158">Chromosome</keyword>
<gene>
    <name evidence="15" type="ORF">FA13DRAFT_1680712</name>
</gene>
<dbReference type="InterPro" id="IPR005549">
    <property type="entry name" value="Kinetochore_Nuf2_N"/>
</dbReference>
<dbReference type="GO" id="GO:0045132">
    <property type="term" value="P:meiotic chromosome segregation"/>
    <property type="evidence" value="ECO:0007669"/>
    <property type="project" value="TreeGrafter"/>
</dbReference>
<reference evidence="15 16" key="1">
    <citation type="journal article" date="2019" name="Nat. Ecol. Evol.">
        <title>Megaphylogeny resolves global patterns of mushroom evolution.</title>
        <authorList>
            <person name="Varga T."/>
            <person name="Krizsan K."/>
            <person name="Foldi C."/>
            <person name="Dima B."/>
            <person name="Sanchez-Garcia M."/>
            <person name="Sanchez-Ramirez S."/>
            <person name="Szollosi G.J."/>
            <person name="Szarkandi J.G."/>
            <person name="Papp V."/>
            <person name="Albert L."/>
            <person name="Andreopoulos W."/>
            <person name="Angelini C."/>
            <person name="Antonin V."/>
            <person name="Barry K.W."/>
            <person name="Bougher N.L."/>
            <person name="Buchanan P."/>
            <person name="Buyck B."/>
            <person name="Bense V."/>
            <person name="Catcheside P."/>
            <person name="Chovatia M."/>
            <person name="Cooper J."/>
            <person name="Damon W."/>
            <person name="Desjardin D."/>
            <person name="Finy P."/>
            <person name="Geml J."/>
            <person name="Haridas S."/>
            <person name="Hughes K."/>
            <person name="Justo A."/>
            <person name="Karasinski D."/>
            <person name="Kautmanova I."/>
            <person name="Kiss B."/>
            <person name="Kocsube S."/>
            <person name="Kotiranta H."/>
            <person name="LaButti K.M."/>
            <person name="Lechner B.E."/>
            <person name="Liimatainen K."/>
            <person name="Lipzen A."/>
            <person name="Lukacs Z."/>
            <person name="Mihaltcheva S."/>
            <person name="Morgado L.N."/>
            <person name="Niskanen T."/>
            <person name="Noordeloos M.E."/>
            <person name="Ohm R.A."/>
            <person name="Ortiz-Santana B."/>
            <person name="Ovrebo C."/>
            <person name="Racz N."/>
            <person name="Riley R."/>
            <person name="Savchenko A."/>
            <person name="Shiryaev A."/>
            <person name="Soop K."/>
            <person name="Spirin V."/>
            <person name="Szebenyi C."/>
            <person name="Tomsovsky M."/>
            <person name="Tulloss R.E."/>
            <person name="Uehling J."/>
            <person name="Grigoriev I.V."/>
            <person name="Vagvolgyi C."/>
            <person name="Papp T."/>
            <person name="Martin F.M."/>
            <person name="Miettinen O."/>
            <person name="Hibbett D.S."/>
            <person name="Nagy L.G."/>
        </authorList>
    </citation>
    <scope>NUCLEOTIDE SEQUENCE [LARGE SCALE GENOMIC DNA]</scope>
    <source>
        <strain evidence="15 16">FP101781</strain>
    </source>
</reference>
<organism evidence="15 16">
    <name type="scientific">Coprinellus micaceus</name>
    <name type="common">Glistening ink-cap mushroom</name>
    <name type="synonym">Coprinus micaceus</name>
    <dbReference type="NCBI Taxonomy" id="71717"/>
    <lineage>
        <taxon>Eukaryota</taxon>
        <taxon>Fungi</taxon>
        <taxon>Dikarya</taxon>
        <taxon>Basidiomycota</taxon>
        <taxon>Agaricomycotina</taxon>
        <taxon>Agaricomycetes</taxon>
        <taxon>Agaricomycetidae</taxon>
        <taxon>Agaricales</taxon>
        <taxon>Agaricineae</taxon>
        <taxon>Psathyrellaceae</taxon>
        <taxon>Coprinellus</taxon>
    </lineage>
</organism>
<evidence type="ECO:0000313" key="15">
    <source>
        <dbReference type="EMBL" id="TEB39065.1"/>
    </source>
</evidence>
<comment type="similarity">
    <text evidence="3">Belongs to the NUF2 family.</text>
</comment>
<dbReference type="GO" id="GO:0007052">
    <property type="term" value="P:mitotic spindle organization"/>
    <property type="evidence" value="ECO:0007669"/>
    <property type="project" value="TreeGrafter"/>
</dbReference>
<dbReference type="EMBL" id="QPFP01000002">
    <property type="protein sequence ID" value="TEB39065.1"/>
    <property type="molecule type" value="Genomic_DNA"/>
</dbReference>
<dbReference type="Gene3D" id="1.10.418.60">
    <property type="entry name" value="Ncd80 complex, Nuf2 subunit"/>
    <property type="match status" value="1"/>
</dbReference>
<dbReference type="InterPro" id="IPR038275">
    <property type="entry name" value="Nuf2_N_sf"/>
</dbReference>
<evidence type="ECO:0000259" key="14">
    <source>
        <dbReference type="Pfam" id="PF18595"/>
    </source>
</evidence>
<dbReference type="PANTHER" id="PTHR21650">
    <property type="entry name" value="MEMBRALIN/KINETOCHORE PROTEIN NUF2"/>
    <property type="match status" value="1"/>
</dbReference>
<dbReference type="Proteomes" id="UP000298030">
    <property type="component" value="Unassembled WGS sequence"/>
</dbReference>
<keyword evidence="5" id="KW-0132">Cell division</keyword>
<dbReference type="GO" id="GO:0051383">
    <property type="term" value="P:kinetochore organization"/>
    <property type="evidence" value="ECO:0007669"/>
    <property type="project" value="TreeGrafter"/>
</dbReference>
<evidence type="ECO:0000256" key="12">
    <source>
        <dbReference type="SAM" id="Coils"/>
    </source>
</evidence>
<comment type="subcellular location">
    <subcellularLocation>
        <location evidence="2">Chromosome</location>
        <location evidence="2">Centromere</location>
        <location evidence="2">Kinetochore</location>
    </subcellularLocation>
    <subcellularLocation>
        <location evidence="1">Nucleus</location>
    </subcellularLocation>
</comment>
<keyword evidence="11" id="KW-0137">Centromere</keyword>
<evidence type="ECO:0000256" key="4">
    <source>
        <dbReference type="ARBA" id="ARBA00022454"/>
    </source>
</evidence>
<feature type="coiled-coil region" evidence="12">
    <location>
        <begin position="283"/>
        <end position="426"/>
    </location>
</feature>
<dbReference type="AlphaFoldDB" id="A0A4Y7TY16"/>
<dbReference type="OrthoDB" id="8194677at2759"/>
<feature type="domain" description="Nuf2 DHR10-like" evidence="14">
    <location>
        <begin position="257"/>
        <end position="372"/>
    </location>
</feature>
<evidence type="ECO:0000256" key="10">
    <source>
        <dbReference type="ARBA" id="ARBA00023306"/>
    </source>
</evidence>
<protein>
    <submittedName>
        <fullName evidence="15">Uncharacterized protein</fullName>
    </submittedName>
</protein>
<evidence type="ECO:0000256" key="2">
    <source>
        <dbReference type="ARBA" id="ARBA00004629"/>
    </source>
</evidence>
<evidence type="ECO:0000256" key="11">
    <source>
        <dbReference type="ARBA" id="ARBA00023328"/>
    </source>
</evidence>